<dbReference type="AlphaFoldDB" id="A0A540KGM2"/>
<reference evidence="1 2" key="1">
    <citation type="journal article" date="2019" name="G3 (Bethesda)">
        <title>Sequencing of a Wild Apple (Malus baccata) Genome Unravels the Differences Between Cultivated and Wild Apple Species Regarding Disease Resistance and Cold Tolerance.</title>
        <authorList>
            <person name="Chen X."/>
        </authorList>
    </citation>
    <scope>NUCLEOTIDE SEQUENCE [LARGE SCALE GENOMIC DNA]</scope>
    <source>
        <strain evidence="2">cv. Shandingzi</strain>
        <tissue evidence="1">Leaves</tissue>
    </source>
</reference>
<organism evidence="1 2">
    <name type="scientific">Malus baccata</name>
    <name type="common">Siberian crab apple</name>
    <name type="synonym">Pyrus baccata</name>
    <dbReference type="NCBI Taxonomy" id="106549"/>
    <lineage>
        <taxon>Eukaryota</taxon>
        <taxon>Viridiplantae</taxon>
        <taxon>Streptophyta</taxon>
        <taxon>Embryophyta</taxon>
        <taxon>Tracheophyta</taxon>
        <taxon>Spermatophyta</taxon>
        <taxon>Magnoliopsida</taxon>
        <taxon>eudicotyledons</taxon>
        <taxon>Gunneridae</taxon>
        <taxon>Pentapetalae</taxon>
        <taxon>rosids</taxon>
        <taxon>fabids</taxon>
        <taxon>Rosales</taxon>
        <taxon>Rosaceae</taxon>
        <taxon>Amygdaloideae</taxon>
        <taxon>Maleae</taxon>
        <taxon>Malus</taxon>
    </lineage>
</organism>
<gene>
    <name evidence="1" type="ORF">C1H46_041094</name>
</gene>
<keyword evidence="2" id="KW-1185">Reference proteome</keyword>
<accession>A0A540KGM2</accession>
<protein>
    <submittedName>
        <fullName evidence="1">Uncharacterized protein</fullName>
    </submittedName>
</protein>
<dbReference type="EMBL" id="VIEB01001295">
    <property type="protein sequence ID" value="TQD73375.1"/>
    <property type="molecule type" value="Genomic_DNA"/>
</dbReference>
<evidence type="ECO:0000313" key="1">
    <source>
        <dbReference type="EMBL" id="TQD73375.1"/>
    </source>
</evidence>
<dbReference type="Proteomes" id="UP000315295">
    <property type="component" value="Unassembled WGS sequence"/>
</dbReference>
<comment type="caution">
    <text evidence="1">The sequence shown here is derived from an EMBL/GenBank/DDBJ whole genome shotgun (WGS) entry which is preliminary data.</text>
</comment>
<name>A0A540KGM2_MALBA</name>
<proteinExistence type="predicted"/>
<evidence type="ECO:0000313" key="2">
    <source>
        <dbReference type="Proteomes" id="UP000315295"/>
    </source>
</evidence>
<sequence>MIYQRTAEERAGRKSCSGCTGDARVALVVSRLPQLSSYRDCSGRTCVDFMHNAKP</sequence>